<dbReference type="PRINTS" id="PR00080">
    <property type="entry name" value="SDRFAMILY"/>
</dbReference>
<sequence>MALHYSFSGKKVLVTGGGRGIGRAVVQKLYDDDAKIYILEKDAELIQQVQKELPKATAVCVDVCDWKATREAILKFGPLDHLVNNAGVLAPQEFMDLTEQVVELHMAVNFKAMINVTQSVAKGMIESGNGGSIVNMSSLAGHLTVPGICSYSCTKAAVIMLTKSMALELGKHKIRANSVSPTGAATIMATLLPEAAGAVIGRAVDPRPVLPEEIADTILFLLSPKAGMITGEDVTIDSGVRTC</sequence>
<dbReference type="STRING" id="158441.A0A226EDR1"/>
<dbReference type="EMBL" id="LNIX01000004">
    <property type="protein sequence ID" value="OXA55662.1"/>
    <property type="molecule type" value="Genomic_DNA"/>
</dbReference>
<dbReference type="PROSITE" id="PS00061">
    <property type="entry name" value="ADH_SHORT"/>
    <property type="match status" value="1"/>
</dbReference>
<evidence type="ECO:0000256" key="3">
    <source>
        <dbReference type="ARBA" id="ARBA00022857"/>
    </source>
</evidence>
<comment type="similarity">
    <text evidence="1 5">Belongs to the short-chain dehydrogenases/reductases (SDR) family.</text>
</comment>
<protein>
    <submittedName>
        <fullName evidence="6">Carbonyl reductase [NADPH] 2</fullName>
    </submittedName>
</protein>
<reference evidence="6 7" key="1">
    <citation type="submission" date="2015-12" db="EMBL/GenBank/DDBJ databases">
        <title>The genome of Folsomia candida.</title>
        <authorList>
            <person name="Faddeeva A."/>
            <person name="Derks M.F."/>
            <person name="Anvar Y."/>
            <person name="Smit S."/>
            <person name="Van Straalen N."/>
            <person name="Roelofs D."/>
        </authorList>
    </citation>
    <scope>NUCLEOTIDE SEQUENCE [LARGE SCALE GENOMIC DNA]</scope>
    <source>
        <strain evidence="6 7">VU population</strain>
        <tissue evidence="6">Whole body</tissue>
    </source>
</reference>
<dbReference type="InterPro" id="IPR051737">
    <property type="entry name" value="L-xylulose/Carbonyl_redctase"/>
</dbReference>
<dbReference type="GO" id="GO:0050038">
    <property type="term" value="F:L-xylulose reductase (NADPH) activity"/>
    <property type="evidence" value="ECO:0007669"/>
    <property type="project" value="TreeGrafter"/>
</dbReference>
<dbReference type="AlphaFoldDB" id="A0A226EDR1"/>
<evidence type="ECO:0000256" key="5">
    <source>
        <dbReference type="RuleBase" id="RU000363"/>
    </source>
</evidence>
<dbReference type="GO" id="GO:0005997">
    <property type="term" value="P:xylulose metabolic process"/>
    <property type="evidence" value="ECO:0007669"/>
    <property type="project" value="TreeGrafter"/>
</dbReference>
<accession>A0A226EDR1</accession>
<name>A0A226EDR1_FOLCA</name>
<dbReference type="InterPro" id="IPR036291">
    <property type="entry name" value="NAD(P)-bd_dom_sf"/>
</dbReference>
<dbReference type="PANTHER" id="PTHR44252:SF3">
    <property type="entry name" value="D-ERYTHRULOSE REDUCTASE-RELATED"/>
    <property type="match status" value="1"/>
</dbReference>
<dbReference type="OMA" id="HHHQKVY"/>
<evidence type="ECO:0000256" key="2">
    <source>
        <dbReference type="ARBA" id="ARBA00011881"/>
    </source>
</evidence>
<dbReference type="PRINTS" id="PR00081">
    <property type="entry name" value="GDHRDH"/>
</dbReference>
<dbReference type="OrthoDB" id="1393670at2759"/>
<proteinExistence type="inferred from homology"/>
<dbReference type="InterPro" id="IPR002347">
    <property type="entry name" value="SDR_fam"/>
</dbReference>
<comment type="subunit">
    <text evidence="2">Homotetramer.</text>
</comment>
<organism evidence="6 7">
    <name type="scientific">Folsomia candida</name>
    <name type="common">Springtail</name>
    <dbReference type="NCBI Taxonomy" id="158441"/>
    <lineage>
        <taxon>Eukaryota</taxon>
        <taxon>Metazoa</taxon>
        <taxon>Ecdysozoa</taxon>
        <taxon>Arthropoda</taxon>
        <taxon>Hexapoda</taxon>
        <taxon>Collembola</taxon>
        <taxon>Entomobryomorpha</taxon>
        <taxon>Isotomoidea</taxon>
        <taxon>Isotomidae</taxon>
        <taxon>Proisotominae</taxon>
        <taxon>Folsomia</taxon>
    </lineage>
</organism>
<keyword evidence="4" id="KW-0560">Oxidoreductase</keyword>
<dbReference type="Pfam" id="PF00106">
    <property type="entry name" value="adh_short"/>
    <property type="match status" value="1"/>
</dbReference>
<evidence type="ECO:0000313" key="7">
    <source>
        <dbReference type="Proteomes" id="UP000198287"/>
    </source>
</evidence>
<comment type="caution">
    <text evidence="6">The sequence shown here is derived from an EMBL/GenBank/DDBJ whole genome shotgun (WGS) entry which is preliminary data.</text>
</comment>
<keyword evidence="7" id="KW-1185">Reference proteome</keyword>
<gene>
    <name evidence="6" type="ORF">Fcan01_09865</name>
</gene>
<evidence type="ECO:0000313" key="6">
    <source>
        <dbReference type="EMBL" id="OXA55662.1"/>
    </source>
</evidence>
<dbReference type="InterPro" id="IPR020904">
    <property type="entry name" value="Sc_DH/Rdtase_CS"/>
</dbReference>
<keyword evidence="3" id="KW-0521">NADP</keyword>
<evidence type="ECO:0000256" key="4">
    <source>
        <dbReference type="ARBA" id="ARBA00023002"/>
    </source>
</evidence>
<dbReference type="SUPFAM" id="SSF51735">
    <property type="entry name" value="NAD(P)-binding Rossmann-fold domains"/>
    <property type="match status" value="1"/>
</dbReference>
<dbReference type="GO" id="GO:0006006">
    <property type="term" value="P:glucose metabolic process"/>
    <property type="evidence" value="ECO:0007669"/>
    <property type="project" value="TreeGrafter"/>
</dbReference>
<dbReference type="Gene3D" id="3.40.50.720">
    <property type="entry name" value="NAD(P)-binding Rossmann-like Domain"/>
    <property type="match status" value="1"/>
</dbReference>
<dbReference type="Proteomes" id="UP000198287">
    <property type="component" value="Unassembled WGS sequence"/>
</dbReference>
<dbReference type="PANTHER" id="PTHR44252">
    <property type="entry name" value="D-ERYTHRULOSE REDUCTASE"/>
    <property type="match status" value="1"/>
</dbReference>
<dbReference type="FunFam" id="3.40.50.720:FF:000084">
    <property type="entry name" value="Short-chain dehydrogenase reductase"/>
    <property type="match status" value="1"/>
</dbReference>
<evidence type="ECO:0000256" key="1">
    <source>
        <dbReference type="ARBA" id="ARBA00006484"/>
    </source>
</evidence>
<dbReference type="GO" id="GO:0004090">
    <property type="term" value="F:carbonyl reductase (NADPH) activity"/>
    <property type="evidence" value="ECO:0007669"/>
    <property type="project" value="TreeGrafter"/>
</dbReference>